<evidence type="ECO:0000256" key="1">
    <source>
        <dbReference type="ARBA" id="ARBA00008871"/>
    </source>
</evidence>
<dbReference type="GO" id="GO:0030214">
    <property type="term" value="P:hyaluronan catabolic process"/>
    <property type="evidence" value="ECO:0007669"/>
    <property type="project" value="TreeGrafter"/>
</dbReference>
<keyword evidence="6" id="KW-0732">Signal</keyword>
<dbReference type="SUPFAM" id="SSF51445">
    <property type="entry name" value="(Trans)glycosidases"/>
    <property type="match status" value="1"/>
</dbReference>
<keyword evidence="4" id="KW-0378">Hydrolase</keyword>
<keyword evidence="3" id="KW-0325">Glycoprotein</keyword>
<feature type="compositionally biased region" description="Basic and acidic residues" evidence="5">
    <location>
        <begin position="327"/>
        <end position="339"/>
    </location>
</feature>
<evidence type="ECO:0000256" key="6">
    <source>
        <dbReference type="SAM" id="SignalP"/>
    </source>
</evidence>
<dbReference type="PANTHER" id="PTHR11769">
    <property type="entry name" value="HYALURONIDASE"/>
    <property type="match status" value="1"/>
</dbReference>
<dbReference type="GO" id="GO:0006952">
    <property type="term" value="P:defense response"/>
    <property type="evidence" value="ECO:0007669"/>
    <property type="project" value="InterPro"/>
</dbReference>
<dbReference type="EC" id="3.2.1.35" evidence="4"/>
<dbReference type="InterPro" id="IPR013785">
    <property type="entry name" value="Aldolase_TIM"/>
</dbReference>
<evidence type="ECO:0000256" key="2">
    <source>
        <dbReference type="ARBA" id="ARBA00023157"/>
    </source>
</evidence>
<feature type="compositionally biased region" description="Polar residues" evidence="5">
    <location>
        <begin position="82"/>
        <end position="94"/>
    </location>
</feature>
<evidence type="ECO:0000256" key="4">
    <source>
        <dbReference type="RuleBase" id="RU610713"/>
    </source>
</evidence>
<dbReference type="GeneID" id="113205517"/>
<gene>
    <name evidence="8" type="primary">LOC113205517</name>
</gene>
<dbReference type="GO" id="GO:0005975">
    <property type="term" value="P:carbohydrate metabolic process"/>
    <property type="evidence" value="ECO:0007669"/>
    <property type="project" value="InterPro"/>
</dbReference>
<comment type="catalytic activity">
    <reaction evidence="4">
        <text>Random hydrolysis of (1-&gt;4)-linkages between N-acetyl-beta-D-glucosamine and D-glucuronate residues in hyaluronate.</text>
        <dbReference type="EC" id="3.2.1.35"/>
    </reaction>
</comment>
<feature type="region of interest" description="Disordered" evidence="5">
    <location>
        <begin position="392"/>
        <end position="439"/>
    </location>
</feature>
<sequence length="800" mass="87714">MWPPHWMLYSLYWTAAGPLQDAQLGAGPPAPVVIMLALPPVVPGRSPPWTAGSTSWPPRPPRAWAWSPQQYPHRLAGETRPSVASCSSEQQTSLHRLRAETNPGPVPSAEAERQTTKTILQSAENSGHAHKKGEQVKNREQHGENAIKYALQSNSLTDEQNDIIRREGPGRTAGAAYVVVADEDNSFPPLADTDLGTLQPTALEDLEELSNDIRNIYPLQDGSPPVDVGPQRPHGQFPPGVGPPYGVDLGPQRPHGQVPPSDSVVDVYNLPTEQSRGRSDKDLGPHRPAGQTDPNGPPGANGDLGPQRPSGQFPPGTNPPTQSDAVEQGRGRADKDLGPHRPAGLTDPNGPPSANGDLGPQRPSGQFPPGTGTPLAADIVDVHKLADELQPARPDKDLGTDPNGPPGVNGDLGPQRPSGQFPPGTRPPPNIQNYGYSAEPIDLGPQRPHGQFPPTATMADDDEEDGYQVFWNVPSFMCHRYGFPFSNLTGRYGVVQNDEDVFRGSSITILYDPGLYPALVDNDGTVFPRNGGVPQEGNLTLHLQRLQESIEDQVPVDFDGLGVIDFEAWRPVWGQNFGTLKAYQTYSVQVERQRDPSASDSTLQTRAKRRFEEAAKAFFLQSLFLAQRIRPNGRWGYYAFPYCFNNNDENFDCSDNLRTQNSQIQWLFNASTALFPSVYLSKSGRSSDDQFLFITGKLREALRVAQGRNYVYPYFWYRYRDASFLSDDDLRSCLAIPRALGMAGAIVWGSSGDMNNQNKCQTLNAQLENRLGPTIRKFSVTLSHERVREYVAQRNPNAAA</sequence>
<dbReference type="InterPro" id="IPR017853">
    <property type="entry name" value="GH"/>
</dbReference>
<feature type="chain" id="PRO_5026828284" description="Hyaluronidase" evidence="6">
    <location>
        <begin position="17"/>
        <end position="800"/>
    </location>
</feature>
<dbReference type="PRINTS" id="PR00847">
    <property type="entry name" value="HYALURONDASE"/>
</dbReference>
<evidence type="ECO:0000313" key="8">
    <source>
        <dbReference type="RefSeq" id="XP_026276966.1"/>
    </source>
</evidence>
<evidence type="ECO:0000256" key="5">
    <source>
        <dbReference type="SAM" id="MobiDB-lite"/>
    </source>
</evidence>
<feature type="region of interest" description="Disordered" evidence="5">
    <location>
        <begin position="216"/>
        <end position="375"/>
    </location>
</feature>
<dbReference type="Proteomes" id="UP000504606">
    <property type="component" value="Unplaced"/>
</dbReference>
<feature type="region of interest" description="Disordered" evidence="5">
    <location>
        <begin position="75"/>
        <end position="112"/>
    </location>
</feature>
<keyword evidence="7" id="KW-1185">Reference proteome</keyword>
<dbReference type="RefSeq" id="XP_026276966.1">
    <property type="nucleotide sequence ID" value="XM_026421181.2"/>
</dbReference>
<name>A0A6J1SEB0_FRAOC</name>
<keyword evidence="2" id="KW-1015">Disulfide bond</keyword>
<dbReference type="Gene3D" id="3.20.20.70">
    <property type="entry name" value="Aldolase class I"/>
    <property type="match status" value="1"/>
</dbReference>
<dbReference type="AlphaFoldDB" id="A0A6J1SEB0"/>
<reference evidence="8" key="1">
    <citation type="submission" date="2025-08" db="UniProtKB">
        <authorList>
            <consortium name="RefSeq"/>
        </authorList>
    </citation>
    <scope>IDENTIFICATION</scope>
    <source>
        <tissue evidence="8">Whole organism</tissue>
    </source>
</reference>
<dbReference type="OrthoDB" id="5796153at2759"/>
<comment type="similarity">
    <text evidence="1 4">Belongs to the glycosyl hydrolase 56 family.</text>
</comment>
<feature type="signal peptide" evidence="6">
    <location>
        <begin position="1"/>
        <end position="16"/>
    </location>
</feature>
<keyword evidence="4" id="KW-0326">Glycosidase</keyword>
<feature type="compositionally biased region" description="Basic and acidic residues" evidence="5">
    <location>
        <begin position="275"/>
        <end position="285"/>
    </location>
</feature>
<dbReference type="PRINTS" id="PR00846">
    <property type="entry name" value="GLHYDRLASE56"/>
</dbReference>
<dbReference type="InterPro" id="IPR001329">
    <property type="entry name" value="Venom_Hyaluronidase"/>
</dbReference>
<organism evidence="7 8">
    <name type="scientific">Frankliniella occidentalis</name>
    <name type="common">Western flower thrips</name>
    <name type="synonym">Euthrips occidentalis</name>
    <dbReference type="NCBI Taxonomy" id="133901"/>
    <lineage>
        <taxon>Eukaryota</taxon>
        <taxon>Metazoa</taxon>
        <taxon>Ecdysozoa</taxon>
        <taxon>Arthropoda</taxon>
        <taxon>Hexapoda</taxon>
        <taxon>Insecta</taxon>
        <taxon>Pterygota</taxon>
        <taxon>Neoptera</taxon>
        <taxon>Paraneoptera</taxon>
        <taxon>Thysanoptera</taxon>
        <taxon>Terebrantia</taxon>
        <taxon>Thripoidea</taxon>
        <taxon>Thripidae</taxon>
        <taxon>Frankliniella</taxon>
    </lineage>
</organism>
<proteinExistence type="inferred from homology"/>
<dbReference type="KEGG" id="foc:113205517"/>
<evidence type="ECO:0000256" key="3">
    <source>
        <dbReference type="ARBA" id="ARBA00023180"/>
    </source>
</evidence>
<dbReference type="InterPro" id="IPR018155">
    <property type="entry name" value="Hyaluronidase"/>
</dbReference>
<evidence type="ECO:0000313" key="7">
    <source>
        <dbReference type="Proteomes" id="UP000504606"/>
    </source>
</evidence>
<accession>A0A6J1SEB0</accession>
<protein>
    <recommendedName>
        <fullName evidence="4">Hyaluronidase</fullName>
        <ecNumber evidence="4">3.2.1.35</ecNumber>
    </recommendedName>
</protein>
<dbReference type="PANTHER" id="PTHR11769:SF35">
    <property type="entry name" value="HYALURONIDASE"/>
    <property type="match status" value="1"/>
</dbReference>
<dbReference type="GO" id="GO:0004415">
    <property type="term" value="F:hyalurononglucosaminidase activity"/>
    <property type="evidence" value="ECO:0007669"/>
    <property type="project" value="UniProtKB-UniRule"/>
</dbReference>
<dbReference type="Pfam" id="PF01630">
    <property type="entry name" value="Glyco_hydro_56"/>
    <property type="match status" value="1"/>
</dbReference>